<keyword evidence="3" id="KW-1185">Reference proteome</keyword>
<name>A0A1T4QSC8_9FIRM</name>
<accession>A0A1T4QSC8</accession>
<dbReference type="AlphaFoldDB" id="A0A1T4QSC8"/>
<dbReference type="Proteomes" id="UP000189933">
    <property type="component" value="Unassembled WGS sequence"/>
</dbReference>
<gene>
    <name evidence="2" type="ORF">SAMN02745885_01786</name>
</gene>
<organism evidence="2 3">
    <name type="scientific">Carboxydocella sporoproducens DSM 16521</name>
    <dbReference type="NCBI Taxonomy" id="1121270"/>
    <lineage>
        <taxon>Bacteria</taxon>
        <taxon>Bacillati</taxon>
        <taxon>Bacillota</taxon>
        <taxon>Clostridia</taxon>
        <taxon>Eubacteriales</taxon>
        <taxon>Clostridiales Family XVI. Incertae Sedis</taxon>
        <taxon>Carboxydocella</taxon>
    </lineage>
</organism>
<dbReference type="EMBL" id="FUXM01000021">
    <property type="protein sequence ID" value="SKA06630.1"/>
    <property type="molecule type" value="Genomic_DNA"/>
</dbReference>
<evidence type="ECO:0000313" key="3">
    <source>
        <dbReference type="Proteomes" id="UP000189933"/>
    </source>
</evidence>
<keyword evidence="1" id="KW-0812">Transmembrane</keyword>
<reference evidence="3" key="1">
    <citation type="submission" date="2017-02" db="EMBL/GenBank/DDBJ databases">
        <authorList>
            <person name="Varghese N."/>
            <person name="Submissions S."/>
        </authorList>
    </citation>
    <scope>NUCLEOTIDE SEQUENCE [LARGE SCALE GENOMIC DNA]</scope>
    <source>
        <strain evidence="3">DSM 16521</strain>
    </source>
</reference>
<protein>
    <submittedName>
        <fullName evidence="2">Uncharacterized protein</fullName>
    </submittedName>
</protein>
<feature type="transmembrane region" description="Helical" evidence="1">
    <location>
        <begin position="117"/>
        <end position="136"/>
    </location>
</feature>
<sequence>MAEKIWHWLCEHDRIYAGDPVWIKPLQQLSWEERRKVYGAQGRAVAELILKTLKEDTALAAEWEKAVIESVLAKGGDRDFLDSQVMAVLGPLKLNHYITREAEARGILLKTGASQGGCMLAIVIMTLVVAVIAWLTR</sequence>
<dbReference type="RefSeq" id="WP_078665826.1">
    <property type="nucleotide sequence ID" value="NZ_FUXM01000021.1"/>
</dbReference>
<keyword evidence="1" id="KW-1133">Transmembrane helix</keyword>
<evidence type="ECO:0000256" key="1">
    <source>
        <dbReference type="SAM" id="Phobius"/>
    </source>
</evidence>
<keyword evidence="1" id="KW-0472">Membrane</keyword>
<evidence type="ECO:0000313" key="2">
    <source>
        <dbReference type="EMBL" id="SKA06630.1"/>
    </source>
</evidence>
<proteinExistence type="predicted"/>